<accession>A0A367KPY6</accession>
<dbReference type="EMBL" id="PJQM01000847">
    <property type="protein sequence ID" value="RCI03922.1"/>
    <property type="molecule type" value="Genomic_DNA"/>
</dbReference>
<dbReference type="InterPro" id="IPR050767">
    <property type="entry name" value="Sel1_AlgK"/>
</dbReference>
<feature type="region of interest" description="Disordered" evidence="2">
    <location>
        <begin position="1150"/>
        <end position="1169"/>
    </location>
</feature>
<dbReference type="PANTHER" id="PTHR11102">
    <property type="entry name" value="SEL-1-LIKE PROTEIN"/>
    <property type="match status" value="1"/>
</dbReference>
<dbReference type="SMART" id="SM00671">
    <property type="entry name" value="SEL1"/>
    <property type="match status" value="28"/>
</dbReference>
<dbReference type="STRING" id="4846.A0A367KPY6"/>
<gene>
    <name evidence="3" type="ORF">CU098_008717</name>
</gene>
<proteinExistence type="inferred from homology"/>
<feature type="compositionally biased region" description="Polar residues" evidence="2">
    <location>
        <begin position="154"/>
        <end position="166"/>
    </location>
</feature>
<organism evidence="3 4">
    <name type="scientific">Rhizopus stolonifer</name>
    <name type="common">Rhizopus nigricans</name>
    <dbReference type="NCBI Taxonomy" id="4846"/>
    <lineage>
        <taxon>Eukaryota</taxon>
        <taxon>Fungi</taxon>
        <taxon>Fungi incertae sedis</taxon>
        <taxon>Mucoromycota</taxon>
        <taxon>Mucoromycotina</taxon>
        <taxon>Mucoromycetes</taxon>
        <taxon>Mucorales</taxon>
        <taxon>Mucorineae</taxon>
        <taxon>Rhizopodaceae</taxon>
        <taxon>Rhizopus</taxon>
    </lineage>
</organism>
<dbReference type="Pfam" id="PF08238">
    <property type="entry name" value="Sel1"/>
    <property type="match status" value="27"/>
</dbReference>
<feature type="region of interest" description="Disordered" evidence="2">
    <location>
        <begin position="1"/>
        <end position="91"/>
    </location>
</feature>
<feature type="compositionally biased region" description="Pro residues" evidence="2">
    <location>
        <begin position="33"/>
        <end position="46"/>
    </location>
</feature>
<evidence type="ECO:0000313" key="3">
    <source>
        <dbReference type="EMBL" id="RCI03922.1"/>
    </source>
</evidence>
<name>A0A367KPY6_RHIST</name>
<protein>
    <recommendedName>
        <fullName evidence="5">ERAD-associated protein</fullName>
    </recommendedName>
</protein>
<sequence>MGAKPSKIIRNNGTKKKRSTVKKATISTSELPPLSPPPPPPLPPVVIEPHSNNIPTINNDEIIQPSPSYERSYPTRTSKGKRRSRIPSSSSAVNNYLSVTSSEDLALHSKSNISSGWTALSNDPFSQIDVNASTFSLITEHSTISRKSIYHDPQPSTSMTSSRDLNSQLKRHPSQSYHIIQHAFQKAQLQNDPEDWSQFYRAMEHYATTSNDPVVLVHLAMCLISGLGCTADEQRGFDLLKSHPSCETSYVLGHCYLDGLPIQAPHTIQAINPTTAFEYFTRAAHDYEPTNESIATTVAEAQCRLARMLFQGQGVQQDSKKAMDYLMKSADNHNRYAQFLVGVHYECGLEIPQDLRRAKEYYEKSAQQGFADAQAALGNRWVVEENYEQGLHWLEKSVQKGNSRAHVQLAMMYDKGMGVEQDNKKALAHYKTAADKKNRAAQYLLGLVYYFGRLGKERDMNEATGLIRKAASAGYPYAQRVLGQFYQQQKNEREAVRWFKRAAINKDMIALDLLGRCHQHGMGVEVDLEKALAYYGKAAERKDSRHVYYAKMDQALLLQHMGRHADAFAVHSDILAHADPERDREPIELAKLSLGRYHLRNDIQGIPHNPALSFQLWTELVESTHHPDAFYWLGSCYDEGIPGVCEIDRVKAFLLFTTAAELGDLDSMFTVAGMLSNYLIPHKGPADAFPWYQKAALKGHARAMYALGLCYHKGIGMDQPQIDTALDWLERASKQGVTEAMSHTAKIYLQLRITHPEGHYSTQAIQWLKRAADRDDVYAQRELGKIYLSGEGLTANHTIAFQLLQKATVKNDPEAMAFLGHCYRKGTGVEKNLDMASEYYLKSASLGYAFAYSAAAELYYEIGNFELAYDYYLLASKVPGIAQSKTGMTARLMVARLVIGYIPTNNQKTLRALENAIQSDYSKATSIEEAFEMLFNLAVEDQFILAFEPLGYCYMNGLGTESDRMQALIWFQKAADGSKNGTASFRLYEIYSRRVPADIPLALQCLRQSADMGYTEAQYRMGMIYLRGDFGLLPDDRAATEWFKHSASQLHAPSIWTLSQMAGSIGQDELKWQYQKSAASLGHVASMRELGQHYLKQHAVPFVSILVQQDTLEQALHYLHMAADTDDIESLLLLGKTYANLTKTQLKFSASSNNLPTPNDSVCDDDEADPRWQSEEDEKALAIQCFERASDLGSLDATVYAAEAWHEQQQYAAALEYFQKASSQGHVLARFYCALYSIEGFGGMLIDYENGFKELFLCANELHCVHAYNTLAQCYENGVGVAKNNVLAYEWYCRAAEATRDIEAYYRIGKMYAHRRVPLPNRTMNNDMEAFKIYQLTNKAHGPSCYELGLYLLHGILDTDSTRFLLAPDTAKSIDYFRKASDLGIKEAMTELGILLLAANSLDEQEEGVRRLERAADLGSSEAQFRLGLLYYKGKSSSAAENETLIPQDLDTAYGLFYRSAASRHASATYYLALYHHHGILSAPDLGIALDQYHVAVSLFKTACDEQWQAEYNLGRLLHPDPRAYELFQAAYAHAPPEQKYLAQTMIARYHLHGWAGVAQKVPEAAASLVRFAHQRHVAVYLDVAHCYEAGLGVDQSFEEAFYWYGEVLNRTEDEEDMEEEAMALYKLAEFYKLGRVVSQDDAKAELLYRLAAKKGSIEAQEMLKRC</sequence>
<dbReference type="Gene3D" id="1.25.40.10">
    <property type="entry name" value="Tetratricopeptide repeat domain"/>
    <property type="match status" value="8"/>
</dbReference>
<evidence type="ECO:0000256" key="2">
    <source>
        <dbReference type="SAM" id="MobiDB-lite"/>
    </source>
</evidence>
<dbReference type="SUPFAM" id="SSF81901">
    <property type="entry name" value="HCP-like"/>
    <property type="match status" value="8"/>
</dbReference>
<feature type="region of interest" description="Disordered" evidence="2">
    <location>
        <begin position="146"/>
        <end position="166"/>
    </location>
</feature>
<dbReference type="OrthoDB" id="442451at2759"/>
<dbReference type="PANTHER" id="PTHR11102:SF160">
    <property type="entry name" value="ERAD-ASSOCIATED E3 UBIQUITIN-PROTEIN LIGASE COMPONENT HRD3"/>
    <property type="match status" value="1"/>
</dbReference>
<feature type="compositionally biased region" description="Polar residues" evidence="2">
    <location>
        <begin position="1150"/>
        <end position="1160"/>
    </location>
</feature>
<feature type="compositionally biased region" description="Polar residues" evidence="2">
    <location>
        <begin position="50"/>
        <end position="77"/>
    </location>
</feature>
<comment type="similarity">
    <text evidence="1">Belongs to the sel-1 family.</text>
</comment>
<evidence type="ECO:0000313" key="4">
    <source>
        <dbReference type="Proteomes" id="UP000253551"/>
    </source>
</evidence>
<comment type="caution">
    <text evidence="3">The sequence shown here is derived from an EMBL/GenBank/DDBJ whole genome shotgun (WGS) entry which is preliminary data.</text>
</comment>
<dbReference type="Proteomes" id="UP000253551">
    <property type="component" value="Unassembled WGS sequence"/>
</dbReference>
<reference evidence="3 4" key="1">
    <citation type="journal article" date="2018" name="G3 (Bethesda)">
        <title>Phylogenetic and Phylogenomic Definition of Rhizopus Species.</title>
        <authorList>
            <person name="Gryganskyi A.P."/>
            <person name="Golan J."/>
            <person name="Dolatabadi S."/>
            <person name="Mondo S."/>
            <person name="Robb S."/>
            <person name="Idnurm A."/>
            <person name="Muszewska A."/>
            <person name="Steczkiewicz K."/>
            <person name="Masonjones S."/>
            <person name="Liao H.L."/>
            <person name="Gajdeczka M.T."/>
            <person name="Anike F."/>
            <person name="Vuek A."/>
            <person name="Anishchenko I.M."/>
            <person name="Voigt K."/>
            <person name="de Hoog G.S."/>
            <person name="Smith M.E."/>
            <person name="Heitman J."/>
            <person name="Vilgalys R."/>
            <person name="Stajich J.E."/>
        </authorList>
    </citation>
    <scope>NUCLEOTIDE SEQUENCE [LARGE SCALE GENOMIC DNA]</scope>
    <source>
        <strain evidence="3 4">LSU 92-RS-03</strain>
    </source>
</reference>
<evidence type="ECO:0000256" key="1">
    <source>
        <dbReference type="ARBA" id="ARBA00038101"/>
    </source>
</evidence>
<dbReference type="InterPro" id="IPR011990">
    <property type="entry name" value="TPR-like_helical_dom_sf"/>
</dbReference>
<evidence type="ECO:0008006" key="5">
    <source>
        <dbReference type="Google" id="ProtNLM"/>
    </source>
</evidence>
<keyword evidence="4" id="KW-1185">Reference proteome</keyword>
<dbReference type="InterPro" id="IPR006597">
    <property type="entry name" value="Sel1-like"/>
</dbReference>